<keyword evidence="1" id="KW-1133">Transmembrane helix</keyword>
<evidence type="ECO:0000313" key="2">
    <source>
        <dbReference type="EMBL" id="PNS99425.1"/>
    </source>
</evidence>
<proteinExistence type="predicted"/>
<organism evidence="2 3">
    <name type="scientific">Populus trichocarpa</name>
    <name type="common">Western balsam poplar</name>
    <name type="synonym">Populus balsamifera subsp. trichocarpa</name>
    <dbReference type="NCBI Taxonomy" id="3694"/>
    <lineage>
        <taxon>Eukaryota</taxon>
        <taxon>Viridiplantae</taxon>
        <taxon>Streptophyta</taxon>
        <taxon>Embryophyta</taxon>
        <taxon>Tracheophyta</taxon>
        <taxon>Spermatophyta</taxon>
        <taxon>Magnoliopsida</taxon>
        <taxon>eudicotyledons</taxon>
        <taxon>Gunneridae</taxon>
        <taxon>Pentapetalae</taxon>
        <taxon>rosids</taxon>
        <taxon>fabids</taxon>
        <taxon>Malpighiales</taxon>
        <taxon>Salicaceae</taxon>
        <taxon>Saliceae</taxon>
        <taxon>Populus</taxon>
    </lineage>
</organism>
<dbReference type="Proteomes" id="UP000006729">
    <property type="component" value="Chromosome 16"/>
</dbReference>
<gene>
    <name evidence="2" type="ORF">POPTR_016G135300</name>
</gene>
<keyword evidence="1" id="KW-0472">Membrane</keyword>
<keyword evidence="1" id="KW-0812">Transmembrane</keyword>
<name>A0A2K1XF87_POPTR</name>
<reference evidence="2 3" key="1">
    <citation type="journal article" date="2006" name="Science">
        <title>The genome of black cottonwood, Populus trichocarpa (Torr. &amp; Gray).</title>
        <authorList>
            <person name="Tuskan G.A."/>
            <person name="Difazio S."/>
            <person name="Jansson S."/>
            <person name="Bohlmann J."/>
            <person name="Grigoriev I."/>
            <person name="Hellsten U."/>
            <person name="Putnam N."/>
            <person name="Ralph S."/>
            <person name="Rombauts S."/>
            <person name="Salamov A."/>
            <person name="Schein J."/>
            <person name="Sterck L."/>
            <person name="Aerts A."/>
            <person name="Bhalerao R.R."/>
            <person name="Bhalerao R.P."/>
            <person name="Blaudez D."/>
            <person name="Boerjan W."/>
            <person name="Brun A."/>
            <person name="Brunner A."/>
            <person name="Busov V."/>
            <person name="Campbell M."/>
            <person name="Carlson J."/>
            <person name="Chalot M."/>
            <person name="Chapman J."/>
            <person name="Chen G.L."/>
            <person name="Cooper D."/>
            <person name="Coutinho P.M."/>
            <person name="Couturier J."/>
            <person name="Covert S."/>
            <person name="Cronk Q."/>
            <person name="Cunningham R."/>
            <person name="Davis J."/>
            <person name="Degroeve S."/>
            <person name="Dejardin A."/>
            <person name="Depamphilis C."/>
            <person name="Detter J."/>
            <person name="Dirks B."/>
            <person name="Dubchak I."/>
            <person name="Duplessis S."/>
            <person name="Ehlting J."/>
            <person name="Ellis B."/>
            <person name="Gendler K."/>
            <person name="Goodstein D."/>
            <person name="Gribskov M."/>
            <person name="Grimwood J."/>
            <person name="Groover A."/>
            <person name="Gunter L."/>
            <person name="Hamberger B."/>
            <person name="Heinze B."/>
            <person name="Helariutta Y."/>
            <person name="Henrissat B."/>
            <person name="Holligan D."/>
            <person name="Holt R."/>
            <person name="Huang W."/>
            <person name="Islam-Faridi N."/>
            <person name="Jones S."/>
            <person name="Jones-Rhoades M."/>
            <person name="Jorgensen R."/>
            <person name="Joshi C."/>
            <person name="Kangasjarvi J."/>
            <person name="Karlsson J."/>
            <person name="Kelleher C."/>
            <person name="Kirkpatrick R."/>
            <person name="Kirst M."/>
            <person name="Kohler A."/>
            <person name="Kalluri U."/>
            <person name="Larimer F."/>
            <person name="Leebens-Mack J."/>
            <person name="Leple J.C."/>
            <person name="Locascio P."/>
            <person name="Lou Y."/>
            <person name="Lucas S."/>
            <person name="Martin F."/>
            <person name="Montanini B."/>
            <person name="Napoli C."/>
            <person name="Nelson D.R."/>
            <person name="Nelson C."/>
            <person name="Nieminen K."/>
            <person name="Nilsson O."/>
            <person name="Pereda V."/>
            <person name="Peter G."/>
            <person name="Philippe R."/>
            <person name="Pilate G."/>
            <person name="Poliakov A."/>
            <person name="Razumovskaya J."/>
            <person name="Richardson P."/>
            <person name="Rinaldi C."/>
            <person name="Ritland K."/>
            <person name="Rouze P."/>
            <person name="Ryaboy D."/>
            <person name="Schmutz J."/>
            <person name="Schrader J."/>
            <person name="Segerman B."/>
            <person name="Shin H."/>
            <person name="Siddiqui A."/>
            <person name="Sterky F."/>
            <person name="Terry A."/>
            <person name="Tsai C.J."/>
            <person name="Uberbacher E."/>
            <person name="Unneberg P."/>
            <person name="Vahala J."/>
            <person name="Wall K."/>
            <person name="Wessler S."/>
            <person name="Yang G."/>
            <person name="Yin T."/>
            <person name="Douglas C."/>
            <person name="Marra M."/>
            <person name="Sandberg G."/>
            <person name="Van de Peer Y."/>
            <person name="Rokhsar D."/>
        </authorList>
    </citation>
    <scope>NUCLEOTIDE SEQUENCE [LARGE SCALE GENOMIC DNA]</scope>
    <source>
        <strain evidence="3">cv. Nisqually</strain>
    </source>
</reference>
<dbReference type="AlphaFoldDB" id="A0A2K1XF87"/>
<keyword evidence="3" id="KW-1185">Reference proteome</keyword>
<protein>
    <submittedName>
        <fullName evidence="2">Uncharacterized protein</fullName>
    </submittedName>
</protein>
<sequence>MKPSCFFYICINKTSPFYLLTVKLSNHLHYNVKTESQIHNSHKPNLFKVQAISVAEESPPTKNLKASHSCKPVTIHLENRVLQVNYISFFSLPFFLHCGFLAFLVSGFSGF</sequence>
<accession>A0A2K1XF87</accession>
<feature type="transmembrane region" description="Helical" evidence="1">
    <location>
        <begin position="86"/>
        <end position="108"/>
    </location>
</feature>
<evidence type="ECO:0000256" key="1">
    <source>
        <dbReference type="SAM" id="Phobius"/>
    </source>
</evidence>
<dbReference type="InParanoid" id="A0A2K1XF87"/>
<evidence type="ECO:0000313" key="3">
    <source>
        <dbReference type="Proteomes" id="UP000006729"/>
    </source>
</evidence>
<dbReference type="EMBL" id="CM009305">
    <property type="protein sequence ID" value="PNS99425.1"/>
    <property type="molecule type" value="Genomic_DNA"/>
</dbReference>